<dbReference type="InterPro" id="IPR053136">
    <property type="entry name" value="UTP_pyrophosphatase-like"/>
</dbReference>
<feature type="domain" description="YgjP-like metallopeptidase" evidence="1">
    <location>
        <begin position="23"/>
        <end position="216"/>
    </location>
</feature>
<proteinExistence type="predicted"/>
<reference evidence="2 3" key="1">
    <citation type="submission" date="2017-03" db="EMBL/GenBank/DDBJ databases">
        <authorList>
            <person name="Afonso C.L."/>
            <person name="Miller P.J."/>
            <person name="Scott M.A."/>
            <person name="Spackman E."/>
            <person name="Goraichik I."/>
            <person name="Dimitrov K.M."/>
            <person name="Suarez D.L."/>
            <person name="Swayne D.E."/>
        </authorList>
    </citation>
    <scope>NUCLEOTIDE SEQUENCE [LARGE SCALE GENOMIC DNA]</scope>
    <source>
        <strain evidence="2 3">CECT 7751</strain>
    </source>
</reference>
<dbReference type="Pfam" id="PF01863">
    <property type="entry name" value="YgjP-like"/>
    <property type="match status" value="1"/>
</dbReference>
<protein>
    <recommendedName>
        <fullName evidence="1">YgjP-like metallopeptidase domain-containing protein</fullName>
    </recommendedName>
</protein>
<dbReference type="InterPro" id="IPR002725">
    <property type="entry name" value="YgjP-like_metallopeptidase"/>
</dbReference>
<dbReference type="EMBL" id="FWFN01000005">
    <property type="protein sequence ID" value="SLN55306.1"/>
    <property type="molecule type" value="Genomic_DNA"/>
</dbReference>
<gene>
    <name evidence="2" type="ORF">PSM7751_02714</name>
</gene>
<dbReference type="CDD" id="cd07344">
    <property type="entry name" value="M48_yhfN_like"/>
    <property type="match status" value="1"/>
</dbReference>
<dbReference type="Gene3D" id="3.30.2010.10">
    <property type="entry name" value="Metalloproteases ('zincins'), catalytic domain"/>
    <property type="match status" value="1"/>
</dbReference>
<dbReference type="PANTHER" id="PTHR30399">
    <property type="entry name" value="UNCHARACTERIZED PROTEIN YGJP"/>
    <property type="match status" value="1"/>
</dbReference>
<dbReference type="PANTHER" id="PTHR30399:SF1">
    <property type="entry name" value="UTP PYROPHOSPHATASE"/>
    <property type="match status" value="1"/>
</dbReference>
<evidence type="ECO:0000313" key="2">
    <source>
        <dbReference type="EMBL" id="SLN55306.1"/>
    </source>
</evidence>
<sequence>MGQHMLPGNPPIPLILRRSARARRISLRVSSLDGRVTLTLPARVAEDEALAFAAEKEAWLRRNLSRHAAPEVIDLGTRLPVEGVPRLICMGSTRRVRLDGDRLEVPDHRVGTRLAAWVRELARDRLTEACDRHARALGRPYNRLTLRDTRSRWGSCTADGALMFSWRLVMAPPRILDYVAAHEVAHLEEMNHSSAFWDVVTRLYGDHRPARRWLKSEGTVLHRYRFDG</sequence>
<dbReference type="OrthoDB" id="9795402at2"/>
<dbReference type="Proteomes" id="UP000193963">
    <property type="component" value="Unassembled WGS sequence"/>
</dbReference>
<evidence type="ECO:0000313" key="3">
    <source>
        <dbReference type="Proteomes" id="UP000193963"/>
    </source>
</evidence>
<dbReference type="RefSeq" id="WP_085888747.1">
    <property type="nucleotide sequence ID" value="NZ_FWFN01000005.1"/>
</dbReference>
<evidence type="ECO:0000259" key="1">
    <source>
        <dbReference type="Pfam" id="PF01863"/>
    </source>
</evidence>
<keyword evidence="3" id="KW-1185">Reference proteome</keyword>
<accession>A0A1X6ZME8</accession>
<dbReference type="AlphaFoldDB" id="A0A1X6ZME8"/>
<organism evidence="2 3">
    <name type="scientific">Pseudooceanicola marinus</name>
    <dbReference type="NCBI Taxonomy" id="396013"/>
    <lineage>
        <taxon>Bacteria</taxon>
        <taxon>Pseudomonadati</taxon>
        <taxon>Pseudomonadota</taxon>
        <taxon>Alphaproteobacteria</taxon>
        <taxon>Rhodobacterales</taxon>
        <taxon>Paracoccaceae</taxon>
        <taxon>Pseudooceanicola</taxon>
    </lineage>
</organism>
<name>A0A1X6ZME8_9RHOB</name>